<name>A0A919JE95_9ACTN</name>
<dbReference type="EMBL" id="BOMQ01000017">
    <property type="protein sequence ID" value="GIE47770.1"/>
    <property type="molecule type" value="Genomic_DNA"/>
</dbReference>
<keyword evidence="2" id="KW-1185">Reference proteome</keyword>
<reference evidence="1" key="1">
    <citation type="submission" date="2021-01" db="EMBL/GenBank/DDBJ databases">
        <title>Whole genome shotgun sequence of Actinoplanes nipponensis NBRC 14063.</title>
        <authorList>
            <person name="Komaki H."/>
            <person name="Tamura T."/>
        </authorList>
    </citation>
    <scope>NUCLEOTIDE SEQUENCE</scope>
    <source>
        <strain evidence="1">NBRC 14063</strain>
    </source>
</reference>
<dbReference type="RefSeq" id="WP_203766007.1">
    <property type="nucleotide sequence ID" value="NZ_BAAAYJ010000086.1"/>
</dbReference>
<proteinExistence type="predicted"/>
<dbReference type="AlphaFoldDB" id="A0A919JE95"/>
<comment type="caution">
    <text evidence="1">The sequence shown here is derived from an EMBL/GenBank/DDBJ whole genome shotgun (WGS) entry which is preliminary data.</text>
</comment>
<protein>
    <submittedName>
        <fullName evidence="1">Uncharacterized protein</fullName>
    </submittedName>
</protein>
<evidence type="ECO:0000313" key="1">
    <source>
        <dbReference type="EMBL" id="GIE47770.1"/>
    </source>
</evidence>
<accession>A0A919JE95</accession>
<sequence>MSVQRGIAPGLPAHQDLEAAVGALADTVADLRRLAHGVRPSRLEDGLAAALRALAADGPVPVAVTVPEVDPVSWCSDARPACGSPCPTTVSAAPVPASG</sequence>
<dbReference type="Proteomes" id="UP000647172">
    <property type="component" value="Unassembled WGS sequence"/>
</dbReference>
<gene>
    <name evidence="1" type="ORF">Ani05nite_13040</name>
</gene>
<evidence type="ECO:0000313" key="2">
    <source>
        <dbReference type="Proteomes" id="UP000647172"/>
    </source>
</evidence>
<organism evidence="1 2">
    <name type="scientific">Actinoplanes nipponensis</name>
    <dbReference type="NCBI Taxonomy" id="135950"/>
    <lineage>
        <taxon>Bacteria</taxon>
        <taxon>Bacillati</taxon>
        <taxon>Actinomycetota</taxon>
        <taxon>Actinomycetes</taxon>
        <taxon>Micromonosporales</taxon>
        <taxon>Micromonosporaceae</taxon>
        <taxon>Actinoplanes</taxon>
    </lineage>
</organism>